<keyword evidence="3" id="KW-0689">Ribosomal protein</keyword>
<dbReference type="GO" id="GO:0003972">
    <property type="term" value="F:RNA ligase (ATP) activity"/>
    <property type="evidence" value="ECO:0007669"/>
    <property type="project" value="InterPro"/>
</dbReference>
<keyword evidence="4" id="KW-0496">Mitochondrion</keyword>
<accession>A0A8S2B7B8</accession>
<proteinExistence type="inferred from homology"/>
<evidence type="ECO:0000313" key="8">
    <source>
        <dbReference type="EMBL" id="CAE6223874.1"/>
    </source>
</evidence>
<evidence type="ECO:0000313" key="9">
    <source>
        <dbReference type="Proteomes" id="UP000682877"/>
    </source>
</evidence>
<dbReference type="GO" id="GO:0005524">
    <property type="term" value="F:ATP binding"/>
    <property type="evidence" value="ECO:0007669"/>
    <property type="project" value="InterPro"/>
</dbReference>
<evidence type="ECO:0000259" key="7">
    <source>
        <dbReference type="Pfam" id="PF08302"/>
    </source>
</evidence>
<organism evidence="8 9">
    <name type="scientific">Arabidopsis arenosa</name>
    <name type="common">Sand rock-cress</name>
    <name type="synonym">Cardaminopsis arenosa</name>
    <dbReference type="NCBI Taxonomy" id="38785"/>
    <lineage>
        <taxon>Eukaryota</taxon>
        <taxon>Viridiplantae</taxon>
        <taxon>Streptophyta</taxon>
        <taxon>Embryophyta</taxon>
        <taxon>Tracheophyta</taxon>
        <taxon>Spermatophyta</taxon>
        <taxon>Magnoliopsida</taxon>
        <taxon>eudicotyledons</taxon>
        <taxon>Gunneridae</taxon>
        <taxon>Pentapetalae</taxon>
        <taxon>rosids</taxon>
        <taxon>malvids</taxon>
        <taxon>Brassicales</taxon>
        <taxon>Brassicaceae</taxon>
        <taxon>Camelineae</taxon>
        <taxon>Arabidopsis</taxon>
    </lineage>
</organism>
<comment type="subcellular location">
    <subcellularLocation>
        <location evidence="1">Mitochondrion</location>
    </subcellularLocation>
</comment>
<protein>
    <recommendedName>
        <fullName evidence="6">Large ribosomal subunit protein uL29m</fullName>
    </recommendedName>
</protein>
<dbReference type="GO" id="GO:0032543">
    <property type="term" value="P:mitochondrial translation"/>
    <property type="evidence" value="ECO:0007669"/>
    <property type="project" value="TreeGrafter"/>
</dbReference>
<dbReference type="InterPro" id="IPR036049">
    <property type="entry name" value="Ribosomal_uL29_sf"/>
</dbReference>
<dbReference type="SUPFAM" id="SSF46561">
    <property type="entry name" value="Ribosomal protein L29 (L29p)"/>
    <property type="match status" value="1"/>
</dbReference>
<dbReference type="Proteomes" id="UP000682877">
    <property type="component" value="Chromosome 8"/>
</dbReference>
<evidence type="ECO:0000256" key="1">
    <source>
        <dbReference type="ARBA" id="ARBA00004173"/>
    </source>
</evidence>
<dbReference type="GO" id="GO:0006388">
    <property type="term" value="P:tRNA splicing, via endonucleolytic cleavage and ligation"/>
    <property type="evidence" value="ECO:0007669"/>
    <property type="project" value="InterPro"/>
</dbReference>
<dbReference type="PANTHER" id="PTHR21183:SF18">
    <property type="entry name" value="LARGE RIBOSOMAL SUBUNIT PROTEIN UL29M"/>
    <property type="match status" value="1"/>
</dbReference>
<comment type="similarity">
    <text evidence="2">Belongs to the universal ribosomal protein uL29 family.</text>
</comment>
<dbReference type="InterPro" id="IPR001854">
    <property type="entry name" value="Ribosomal_uL29"/>
</dbReference>
<evidence type="ECO:0000256" key="5">
    <source>
        <dbReference type="ARBA" id="ARBA00023274"/>
    </source>
</evidence>
<dbReference type="CDD" id="cd00427">
    <property type="entry name" value="Ribosomal_L29_HIP"/>
    <property type="match status" value="1"/>
</dbReference>
<dbReference type="Gene3D" id="6.10.330.20">
    <property type="match status" value="1"/>
</dbReference>
<feature type="domain" description="tRNA ligase phosphodiesterase" evidence="7">
    <location>
        <begin position="42"/>
        <end position="107"/>
    </location>
</feature>
<reference evidence="8" key="1">
    <citation type="submission" date="2021-01" db="EMBL/GenBank/DDBJ databases">
        <authorList>
            <person name="Bezrukov I."/>
        </authorList>
    </citation>
    <scope>NUCLEOTIDE SEQUENCE</scope>
</reference>
<dbReference type="GO" id="GO:0005762">
    <property type="term" value="C:mitochondrial large ribosomal subunit"/>
    <property type="evidence" value="ECO:0007669"/>
    <property type="project" value="TreeGrafter"/>
</dbReference>
<evidence type="ECO:0000256" key="6">
    <source>
        <dbReference type="ARBA" id="ARBA00035289"/>
    </source>
</evidence>
<dbReference type="NCBIfam" id="TIGR00012">
    <property type="entry name" value="L29"/>
    <property type="match status" value="1"/>
</dbReference>
<evidence type="ECO:0000256" key="4">
    <source>
        <dbReference type="ARBA" id="ARBA00023128"/>
    </source>
</evidence>
<keyword evidence="9" id="KW-1185">Reference proteome</keyword>
<dbReference type="InterPro" id="IPR015965">
    <property type="entry name" value="tRNA_lig_PDEase"/>
</dbReference>
<evidence type="ECO:0000256" key="2">
    <source>
        <dbReference type="ARBA" id="ARBA00009254"/>
    </source>
</evidence>
<evidence type="ECO:0000256" key="3">
    <source>
        <dbReference type="ARBA" id="ARBA00022980"/>
    </source>
</evidence>
<gene>
    <name evidence="8" type="ORF">AARE701A_LOCUS20732</name>
</gene>
<dbReference type="InterPro" id="IPR010729">
    <property type="entry name" value="Ribosomal_uL29_mit"/>
</dbReference>
<sequence length="278" mass="31733">MRFFLEGKKKTIQEKLERSHVTLAHKRSHGVAAVASYGQHLNREIPVELTELIYNDKMAALTANVGCVDGETVVSKNEWPHVTLWTAEGVTAKEANTLPQLYLEGKASRVVIDPPVSISGPLELYFCKLKGIVVTMFLTRFVGRRFLAAASARSESTTAAAASAIRTPQNPLEEFFEFDRSQDEDKPVVYGRGWKASELRLKSWDDLQKLWYVLLKEKNMLMTQRQMLQAQNMQFPNPERIPKVRRSMCRIKHVLTERAIEEPDPRRSAEMKRMVNGM</sequence>
<dbReference type="AlphaFoldDB" id="A0A8S2B7B8"/>
<dbReference type="Pfam" id="PF08302">
    <property type="entry name" value="tRNA_lig_CPD"/>
    <property type="match status" value="1"/>
</dbReference>
<dbReference type="Pfam" id="PF06984">
    <property type="entry name" value="MRP-L47"/>
    <property type="match status" value="1"/>
</dbReference>
<dbReference type="PANTHER" id="PTHR21183">
    <property type="entry name" value="RIBOSOMAL PROTEIN L47, MITOCHONDRIAL-RELATED"/>
    <property type="match status" value="1"/>
</dbReference>
<dbReference type="EMBL" id="LR999458">
    <property type="protein sequence ID" value="CAE6223874.1"/>
    <property type="molecule type" value="Genomic_DNA"/>
</dbReference>
<dbReference type="InterPro" id="IPR038340">
    <property type="entry name" value="MRP-L47_sf"/>
</dbReference>
<keyword evidence="5" id="KW-0687">Ribonucleoprotein</keyword>
<dbReference type="GO" id="GO:0003735">
    <property type="term" value="F:structural constituent of ribosome"/>
    <property type="evidence" value="ECO:0007669"/>
    <property type="project" value="InterPro"/>
</dbReference>
<name>A0A8S2B7B8_ARAAE</name>